<dbReference type="InterPro" id="IPR038570">
    <property type="entry name" value="HicA_sf"/>
</dbReference>
<keyword evidence="4" id="KW-0255">Endonuclease</keyword>
<keyword evidence="6" id="KW-0694">RNA-binding</keyword>
<dbReference type="EMBL" id="LN829119">
    <property type="protein sequence ID" value="CPR16505.1"/>
    <property type="molecule type" value="Genomic_DNA"/>
</dbReference>
<keyword evidence="2" id="KW-1277">Toxin-antitoxin system</keyword>
<accession>A0A0D6JC07</accession>
<evidence type="ECO:0000256" key="3">
    <source>
        <dbReference type="ARBA" id="ARBA00022722"/>
    </source>
</evidence>
<evidence type="ECO:0000256" key="6">
    <source>
        <dbReference type="ARBA" id="ARBA00022884"/>
    </source>
</evidence>
<evidence type="ECO:0000256" key="7">
    <source>
        <dbReference type="ARBA" id="ARBA00023016"/>
    </source>
</evidence>
<evidence type="ECO:0000313" key="9">
    <source>
        <dbReference type="Proteomes" id="UP000033187"/>
    </source>
</evidence>
<dbReference type="GO" id="GO:0016787">
    <property type="term" value="F:hydrolase activity"/>
    <property type="evidence" value="ECO:0007669"/>
    <property type="project" value="UniProtKB-KW"/>
</dbReference>
<dbReference type="AlphaFoldDB" id="A0A0D6JC07"/>
<evidence type="ECO:0000256" key="4">
    <source>
        <dbReference type="ARBA" id="ARBA00022759"/>
    </source>
</evidence>
<gene>
    <name evidence="8" type="ORF">YBN1229_v1_0840</name>
</gene>
<keyword evidence="7" id="KW-0346">Stress response</keyword>
<dbReference type="KEGG" id="fil:BN1229_v1_0834"/>
<dbReference type="Proteomes" id="UP000033187">
    <property type="component" value="Chromosome 1"/>
</dbReference>
<reference evidence="9" key="1">
    <citation type="submission" date="2015-02" db="EMBL/GenBank/DDBJ databases">
        <authorList>
            <person name="Chooi Y.-H."/>
        </authorList>
    </citation>
    <scope>NUCLEOTIDE SEQUENCE [LARGE SCALE GENOMIC DNA]</scope>
    <source>
        <strain evidence="9">strain Y</strain>
    </source>
</reference>
<comment type="similarity">
    <text evidence="1">Belongs to the HicA mRNA interferase family.</text>
</comment>
<sequence length="90" mass="10372">MCIVTHTQNLDSRLGVCIYMSKNPHASLEFNSRKLLRLLQKDGWVITRINGSHHTLKKKGVKHPIIFVHPKKDLPIGLVKRIYKDAGWEC</sequence>
<evidence type="ECO:0000313" key="8">
    <source>
        <dbReference type="EMBL" id="CPR16505.1"/>
    </source>
</evidence>
<evidence type="ECO:0000256" key="2">
    <source>
        <dbReference type="ARBA" id="ARBA00022649"/>
    </source>
</evidence>
<name>A0A0D6JC07_9HYPH</name>
<keyword evidence="9" id="KW-1185">Reference proteome</keyword>
<dbReference type="Pfam" id="PF07927">
    <property type="entry name" value="HicA_toxin"/>
    <property type="match status" value="1"/>
</dbReference>
<dbReference type="GO" id="GO:0003729">
    <property type="term" value="F:mRNA binding"/>
    <property type="evidence" value="ECO:0007669"/>
    <property type="project" value="InterPro"/>
</dbReference>
<keyword evidence="3" id="KW-0540">Nuclease</keyword>
<evidence type="ECO:0000256" key="5">
    <source>
        <dbReference type="ARBA" id="ARBA00022801"/>
    </source>
</evidence>
<dbReference type="KEGG" id="fiy:BN1229_v1_0840"/>
<dbReference type="InterPro" id="IPR012933">
    <property type="entry name" value="HicA_mRNA_interferase"/>
</dbReference>
<evidence type="ECO:0008006" key="10">
    <source>
        <dbReference type="Google" id="ProtNLM"/>
    </source>
</evidence>
<protein>
    <recommendedName>
        <fullName evidence="10">YcfA family protein</fullName>
    </recommendedName>
</protein>
<evidence type="ECO:0000256" key="1">
    <source>
        <dbReference type="ARBA" id="ARBA00006620"/>
    </source>
</evidence>
<dbReference type="SUPFAM" id="SSF54786">
    <property type="entry name" value="YcfA/nrd intein domain"/>
    <property type="match status" value="1"/>
</dbReference>
<dbReference type="GO" id="GO:0004519">
    <property type="term" value="F:endonuclease activity"/>
    <property type="evidence" value="ECO:0007669"/>
    <property type="project" value="UniProtKB-KW"/>
</dbReference>
<dbReference type="Gene3D" id="3.30.920.30">
    <property type="entry name" value="Hypothetical protein"/>
    <property type="match status" value="1"/>
</dbReference>
<keyword evidence="5" id="KW-0378">Hydrolase</keyword>
<proteinExistence type="inferred from homology"/>
<organism evidence="8 9">
    <name type="scientific">Candidatus Filomicrobium marinum</name>
    <dbReference type="NCBI Taxonomy" id="1608628"/>
    <lineage>
        <taxon>Bacteria</taxon>
        <taxon>Pseudomonadati</taxon>
        <taxon>Pseudomonadota</taxon>
        <taxon>Alphaproteobacteria</taxon>
        <taxon>Hyphomicrobiales</taxon>
        <taxon>Hyphomicrobiaceae</taxon>
        <taxon>Filomicrobium</taxon>
    </lineage>
</organism>